<accession>A0A369W1E2</accession>
<comment type="caution">
    <text evidence="2">The sequence shown here is derived from an EMBL/GenBank/DDBJ whole genome shotgun (WGS) entry which is preliminary data.</text>
</comment>
<keyword evidence="3" id="KW-1185">Reference proteome</keyword>
<protein>
    <submittedName>
        <fullName evidence="2">Uncharacterized protein</fullName>
    </submittedName>
</protein>
<dbReference type="RefSeq" id="WP_114687960.1">
    <property type="nucleotide sequence ID" value="NZ_QQNB01000002.1"/>
</dbReference>
<evidence type="ECO:0000256" key="1">
    <source>
        <dbReference type="SAM" id="MobiDB-lite"/>
    </source>
</evidence>
<dbReference type="Proteomes" id="UP000253918">
    <property type="component" value="Unassembled WGS sequence"/>
</dbReference>
<feature type="compositionally biased region" description="Polar residues" evidence="1">
    <location>
        <begin position="1"/>
        <end position="16"/>
    </location>
</feature>
<proteinExistence type="predicted"/>
<name>A0A369W1E2_9SPHN</name>
<sequence length="74" mass="7534">MRDNSGQGDASTNTGDPTLKDNEGRGGTGNRPGDQIEGASFDIGQDKGEKLSPSGRGRGETTAGQGEAPVDLDE</sequence>
<feature type="region of interest" description="Disordered" evidence="1">
    <location>
        <begin position="1"/>
        <end position="74"/>
    </location>
</feature>
<dbReference type="EMBL" id="QQNB01000002">
    <property type="protein sequence ID" value="RDE05891.1"/>
    <property type="molecule type" value="Genomic_DNA"/>
</dbReference>
<reference evidence="2 3" key="1">
    <citation type="submission" date="2018-07" db="EMBL/GenBank/DDBJ databases">
        <title>a novel species of Sphingomonas isolated from the rhizosphere soil of Araceae plant.</title>
        <authorList>
            <person name="Zhiyong W."/>
            <person name="Qinglan Z."/>
            <person name="Zhiwei F."/>
            <person name="Ding X."/>
            <person name="Gejiao W."/>
            <person name="Shixue Z."/>
        </authorList>
    </citation>
    <scope>NUCLEOTIDE SEQUENCE [LARGE SCALE GENOMIC DNA]</scope>
    <source>
        <strain evidence="2 3">WZY 27</strain>
    </source>
</reference>
<gene>
    <name evidence="2" type="ORF">DVW87_11940</name>
</gene>
<evidence type="ECO:0000313" key="2">
    <source>
        <dbReference type="EMBL" id="RDE05891.1"/>
    </source>
</evidence>
<organism evidence="2 3">
    <name type="scientific">Sphingomonas aracearum</name>
    <dbReference type="NCBI Taxonomy" id="2283317"/>
    <lineage>
        <taxon>Bacteria</taxon>
        <taxon>Pseudomonadati</taxon>
        <taxon>Pseudomonadota</taxon>
        <taxon>Alphaproteobacteria</taxon>
        <taxon>Sphingomonadales</taxon>
        <taxon>Sphingomonadaceae</taxon>
        <taxon>Sphingomonas</taxon>
    </lineage>
</organism>
<evidence type="ECO:0000313" key="3">
    <source>
        <dbReference type="Proteomes" id="UP000253918"/>
    </source>
</evidence>
<dbReference type="AlphaFoldDB" id="A0A369W1E2"/>